<organism evidence="1 2">
    <name type="scientific">Rhizobium meliloti (strain 1021)</name>
    <name type="common">Ensifer meliloti</name>
    <name type="synonym">Sinorhizobium meliloti</name>
    <dbReference type="NCBI Taxonomy" id="266834"/>
    <lineage>
        <taxon>Bacteria</taxon>
        <taxon>Pseudomonadati</taxon>
        <taxon>Pseudomonadota</taxon>
        <taxon>Alphaproteobacteria</taxon>
        <taxon>Hyphomicrobiales</taxon>
        <taxon>Rhizobiaceae</taxon>
        <taxon>Sinorhizobium/Ensifer group</taxon>
        <taxon>Sinorhizobium</taxon>
    </lineage>
</organism>
<evidence type="ECO:0000313" key="2">
    <source>
        <dbReference type="Proteomes" id="UP000001976"/>
    </source>
</evidence>
<accession>Q92YN4</accession>
<evidence type="ECO:0000313" key="1">
    <source>
        <dbReference type="EMBL" id="AAK65496.1"/>
    </source>
</evidence>
<dbReference type="EMBL" id="AE006469">
    <property type="protein sequence ID" value="AAK65496.1"/>
    <property type="molecule type" value="Genomic_DNA"/>
</dbReference>
<reference evidence="1 2" key="1">
    <citation type="journal article" date="2001" name="Proc. Natl. Acad. Sci. U.S.A.">
        <title>Nucleotide sequence and predicted functions of the entire Sinorhizobium meliloti pSymA megaplasmid.</title>
        <authorList>
            <person name="Barnett M.J."/>
            <person name="Fisher R.F."/>
            <person name="Jones T."/>
            <person name="Komp C."/>
            <person name="Abola A.P."/>
            <person name="Barloy-Hubler F."/>
            <person name="Bowser L."/>
            <person name="Capela D."/>
            <person name="Galibert F."/>
            <person name="Gouzy J."/>
            <person name="Gurjal M."/>
            <person name="Hong A."/>
            <person name="Huizar L."/>
            <person name="Hyman R.W."/>
            <person name="Kahn D."/>
            <person name="Kahn M.L."/>
            <person name="Kalman S."/>
            <person name="Keating D.H."/>
            <person name="Palm C."/>
            <person name="Peck M.C."/>
            <person name="Surzycki R."/>
            <person name="Wells D.H."/>
            <person name="Yeh K.-C."/>
            <person name="Davis R.W."/>
            <person name="Federspiel N.A."/>
            <person name="Long S.R."/>
        </authorList>
    </citation>
    <scope>NUCLEOTIDE SEQUENCE [LARGE SCALE GENOMIC DNA]</scope>
    <source>
        <strain evidence="1 2">1021</strain>
        <plasmid evidence="2">Plasmid pSymA</plasmid>
    </source>
</reference>
<dbReference type="AlphaFoldDB" id="Q92YN4"/>
<dbReference type="PIR" id="F95366">
    <property type="entry name" value="F95366"/>
</dbReference>
<sequence length="104" mass="11532">MKMRAGWTKSIIVVLAPHQPGAMAEKLGNEDEQHAGAEAVRRRPARQALPQVFGVVAGNQEVAGDDQDEHQIEQPPAQPRILRVTKEIDDRLDHRITPSARVTK</sequence>
<proteinExistence type="predicted"/>
<dbReference type="HOGENOM" id="CLU_2344643_0_0_5"/>
<keyword evidence="1" id="KW-0614">Plasmid</keyword>
<dbReference type="EnsemblBacteria" id="AAK65496">
    <property type="protein sequence ID" value="AAK65496"/>
    <property type="gene ID" value="SMa1539"/>
</dbReference>
<dbReference type="KEGG" id="sme:SMa1539"/>
<dbReference type="Proteomes" id="UP000001976">
    <property type="component" value="Plasmid pSymA"/>
</dbReference>
<gene>
    <name evidence="1" type="ORF">SMa1539</name>
</gene>
<geneLocation type="plasmid" evidence="1 2">
    <name>pSymA</name>
</geneLocation>
<protein>
    <submittedName>
        <fullName evidence="1">Uncharacterized protein</fullName>
    </submittedName>
</protein>
<reference evidence="2" key="2">
    <citation type="journal article" date="2001" name="Science">
        <title>The composite genome of the legume symbiont Sinorhizobium meliloti.</title>
        <authorList>
            <person name="Galibert F."/>
            <person name="Finan T.M."/>
            <person name="Long S.R."/>
            <person name="Puehler A."/>
            <person name="Abola P."/>
            <person name="Ampe F."/>
            <person name="Barloy-Hubler F."/>
            <person name="Barnett M.J."/>
            <person name="Becker A."/>
            <person name="Boistard P."/>
            <person name="Bothe G."/>
            <person name="Boutry M."/>
            <person name="Bowser L."/>
            <person name="Buhrmester J."/>
            <person name="Cadieu E."/>
            <person name="Capela D."/>
            <person name="Chain P."/>
            <person name="Cowie A."/>
            <person name="Davis R.W."/>
            <person name="Dreano S."/>
            <person name="Federspiel N.A."/>
            <person name="Fisher R.F."/>
            <person name="Gloux S."/>
            <person name="Godrie T."/>
            <person name="Goffeau A."/>
            <person name="Golding B."/>
            <person name="Gouzy J."/>
            <person name="Gurjal M."/>
            <person name="Hernandez-Lucas I."/>
            <person name="Hong A."/>
            <person name="Huizar L."/>
            <person name="Hyman R.W."/>
            <person name="Jones T."/>
            <person name="Kahn D."/>
            <person name="Kahn M.L."/>
            <person name="Kalman S."/>
            <person name="Keating D.H."/>
            <person name="Kiss E."/>
            <person name="Komp C."/>
            <person name="Lelaure V."/>
            <person name="Masuy D."/>
            <person name="Palm C."/>
            <person name="Peck M.C."/>
            <person name="Pohl T.M."/>
            <person name="Portetelle D."/>
            <person name="Purnelle B."/>
            <person name="Ramsperger U."/>
            <person name="Surzycki R."/>
            <person name="Thebault P."/>
            <person name="Vandenbol M."/>
            <person name="Vorhoelter F.J."/>
            <person name="Weidner S."/>
            <person name="Wells D.H."/>
            <person name="Wong K."/>
            <person name="Yeh K.-C."/>
            <person name="Batut J."/>
        </authorList>
    </citation>
    <scope>NUCLEOTIDE SEQUENCE [LARGE SCALE GENOMIC DNA]</scope>
    <source>
        <strain evidence="2">1021</strain>
        <plasmid evidence="2">Plasmid pSymA</plasmid>
    </source>
</reference>
<keyword evidence="2" id="KW-1185">Reference proteome</keyword>
<name>Q92YN4_RHIME</name>